<reference evidence="12" key="1">
    <citation type="journal article" date="2021" name="ISME J.">
        <title>Genomic evolution of the class Acidithiobacillia: deep-branching Proteobacteria living in extreme acidic conditions.</title>
        <authorList>
            <person name="Moya-Beltran A."/>
            <person name="Beard S."/>
            <person name="Rojas-Villalobos C."/>
            <person name="Issotta F."/>
            <person name="Gallardo Y."/>
            <person name="Ulloa R."/>
            <person name="Giaveno A."/>
            <person name="Degli Esposti M."/>
            <person name="Johnson D.B."/>
            <person name="Quatrini R."/>
        </authorList>
    </citation>
    <scope>NUCLEOTIDE SEQUENCE</scope>
    <source>
        <strain evidence="12">VAN18-1</strain>
    </source>
</reference>
<feature type="binding site" evidence="11">
    <location>
        <position position="40"/>
    </location>
    <ligand>
        <name>Zn(2+)</name>
        <dbReference type="ChEBI" id="CHEBI:29105"/>
    </ligand>
</feature>
<keyword evidence="6 11" id="KW-0689">Ribosomal protein</keyword>
<dbReference type="InterPro" id="IPR001209">
    <property type="entry name" value="Ribosomal_uS14"/>
</dbReference>
<comment type="caution">
    <text evidence="12">The sequence shown here is derived from an EMBL/GenBank/DDBJ whole genome shotgun (WGS) entry which is preliminary data.</text>
</comment>
<keyword evidence="3 11" id="KW-0699">rRNA-binding</keyword>
<comment type="similarity">
    <text evidence="10 11">Belongs to the universal ribosomal protein uS14 family. Zinc-binding uS14 subfamily.</text>
</comment>
<comment type="subunit">
    <text evidence="9 11">Part of the 30S ribosomal subunit. Contacts proteins S3 and S10.</text>
</comment>
<gene>
    <name evidence="11" type="primary">rpsZ</name>
    <name evidence="11" type="synonym">rpsN</name>
    <name evidence="12" type="ORF">HFQ13_01665</name>
</gene>
<dbReference type="PANTHER" id="PTHR19836:SF19">
    <property type="entry name" value="SMALL RIBOSOMAL SUBUNIT PROTEIN US14M"/>
    <property type="match status" value="1"/>
</dbReference>
<organism evidence="12 13">
    <name type="scientific">Igneacidithiobacillus copahuensis</name>
    <dbReference type="NCBI Taxonomy" id="2724909"/>
    <lineage>
        <taxon>Bacteria</taxon>
        <taxon>Pseudomonadati</taxon>
        <taxon>Pseudomonadota</taxon>
        <taxon>Acidithiobacillia</taxon>
        <taxon>Acidithiobacillales</taxon>
        <taxon>Acidithiobacillaceae</taxon>
        <taxon>Igneacidithiobacillus</taxon>
    </lineage>
</organism>
<evidence type="ECO:0000313" key="13">
    <source>
        <dbReference type="Proteomes" id="UP001197378"/>
    </source>
</evidence>
<dbReference type="EMBL" id="JAAXYO010000028">
    <property type="protein sequence ID" value="MBU2786933.1"/>
    <property type="molecule type" value="Genomic_DNA"/>
</dbReference>
<dbReference type="InterPro" id="IPR023053">
    <property type="entry name" value="Ribosomal_uS14_bact"/>
</dbReference>
<dbReference type="GO" id="GO:0015935">
    <property type="term" value="C:small ribosomal subunit"/>
    <property type="evidence" value="ECO:0007669"/>
    <property type="project" value="TreeGrafter"/>
</dbReference>
<evidence type="ECO:0000256" key="6">
    <source>
        <dbReference type="ARBA" id="ARBA00022980"/>
    </source>
</evidence>
<name>A0AAE3CIL0_9PROT</name>
<dbReference type="AlphaFoldDB" id="A0AAE3CIL0"/>
<evidence type="ECO:0000256" key="1">
    <source>
        <dbReference type="ARBA" id="ARBA00003686"/>
    </source>
</evidence>
<dbReference type="GO" id="GO:0003735">
    <property type="term" value="F:structural constituent of ribosome"/>
    <property type="evidence" value="ECO:0007669"/>
    <property type="project" value="InterPro"/>
</dbReference>
<keyword evidence="13" id="KW-1185">Reference proteome</keyword>
<accession>A0AAE3CIL0</accession>
<dbReference type="FunFam" id="4.10.830.10:FF:000001">
    <property type="entry name" value="30S ribosomal protein S14 type Z"/>
    <property type="match status" value="1"/>
</dbReference>
<dbReference type="HAMAP" id="MF_01364_B">
    <property type="entry name" value="Ribosomal_uS14_2_B"/>
    <property type="match status" value="1"/>
</dbReference>
<comment type="cofactor">
    <cofactor evidence="11">
        <name>Zn(2+)</name>
        <dbReference type="ChEBI" id="CHEBI:29105"/>
    </cofactor>
    <text evidence="11">Binds 1 zinc ion per subunit.</text>
</comment>
<dbReference type="InterPro" id="IPR018271">
    <property type="entry name" value="Ribosomal_uS14_CS"/>
</dbReference>
<dbReference type="InterPro" id="IPR043140">
    <property type="entry name" value="Ribosomal_uS14_sf"/>
</dbReference>
<keyword evidence="4 11" id="KW-0862">Zinc</keyword>
<keyword evidence="2 11" id="KW-0479">Metal-binding</keyword>
<dbReference type="NCBIfam" id="NF005974">
    <property type="entry name" value="PRK08061.1"/>
    <property type="match status" value="1"/>
</dbReference>
<dbReference type="GO" id="GO:0019843">
    <property type="term" value="F:rRNA binding"/>
    <property type="evidence" value="ECO:0007669"/>
    <property type="project" value="UniProtKB-UniRule"/>
</dbReference>
<evidence type="ECO:0000256" key="11">
    <source>
        <dbReference type="HAMAP-Rule" id="MF_01364"/>
    </source>
</evidence>
<sequence length="61" mass="6921">MAKKSMIAKAARAPKFRVRAYHRCQLCGRAHGYYRKFGLCRLCLRKHASAGNIPGIVKSSW</sequence>
<evidence type="ECO:0000256" key="4">
    <source>
        <dbReference type="ARBA" id="ARBA00022833"/>
    </source>
</evidence>
<evidence type="ECO:0000313" key="12">
    <source>
        <dbReference type="EMBL" id="MBU2786933.1"/>
    </source>
</evidence>
<dbReference type="SUPFAM" id="SSF57716">
    <property type="entry name" value="Glucocorticoid receptor-like (DNA-binding domain)"/>
    <property type="match status" value="1"/>
</dbReference>
<dbReference type="PROSITE" id="PS00527">
    <property type="entry name" value="RIBOSOMAL_S14"/>
    <property type="match status" value="1"/>
</dbReference>
<dbReference type="Gene3D" id="4.10.830.10">
    <property type="entry name" value="30s Ribosomal Protein S14, Chain N"/>
    <property type="match status" value="1"/>
</dbReference>
<dbReference type="GO" id="GO:0006412">
    <property type="term" value="P:translation"/>
    <property type="evidence" value="ECO:0007669"/>
    <property type="project" value="UniProtKB-UniRule"/>
</dbReference>
<evidence type="ECO:0000256" key="9">
    <source>
        <dbReference type="ARBA" id="ARBA00047110"/>
    </source>
</evidence>
<feature type="binding site" evidence="11">
    <location>
        <position position="27"/>
    </location>
    <ligand>
        <name>Zn(2+)</name>
        <dbReference type="ChEBI" id="CHEBI:29105"/>
    </ligand>
</feature>
<proteinExistence type="inferred from homology"/>
<keyword evidence="5 11" id="KW-0694">RNA-binding</keyword>
<dbReference type="Proteomes" id="UP001197378">
    <property type="component" value="Unassembled WGS sequence"/>
</dbReference>
<feature type="binding site" evidence="11">
    <location>
        <position position="24"/>
    </location>
    <ligand>
        <name>Zn(2+)</name>
        <dbReference type="ChEBI" id="CHEBI:29105"/>
    </ligand>
</feature>
<dbReference type="GO" id="GO:0008270">
    <property type="term" value="F:zinc ion binding"/>
    <property type="evidence" value="ECO:0007669"/>
    <property type="project" value="UniProtKB-UniRule"/>
</dbReference>
<keyword evidence="7 11" id="KW-0687">Ribonucleoprotein</keyword>
<evidence type="ECO:0000256" key="7">
    <source>
        <dbReference type="ARBA" id="ARBA00023274"/>
    </source>
</evidence>
<evidence type="ECO:0000256" key="2">
    <source>
        <dbReference type="ARBA" id="ARBA00022723"/>
    </source>
</evidence>
<dbReference type="GO" id="GO:0005737">
    <property type="term" value="C:cytoplasm"/>
    <property type="evidence" value="ECO:0007669"/>
    <property type="project" value="UniProtKB-ARBA"/>
</dbReference>
<evidence type="ECO:0000256" key="8">
    <source>
        <dbReference type="ARBA" id="ARBA00035167"/>
    </source>
</evidence>
<evidence type="ECO:0000256" key="10">
    <source>
        <dbReference type="ARBA" id="ARBA00060857"/>
    </source>
</evidence>
<dbReference type="RefSeq" id="WP_215871582.1">
    <property type="nucleotide sequence ID" value="NZ_JAAXYO010000028.1"/>
</dbReference>
<comment type="function">
    <text evidence="1 11">Binds 16S rRNA, required for the assembly of 30S particles and may also be responsible for determining the conformation of the 16S rRNA at the A site.</text>
</comment>
<protein>
    <recommendedName>
        <fullName evidence="8 11">Small ribosomal subunit protein uS14</fullName>
    </recommendedName>
</protein>
<evidence type="ECO:0000256" key="3">
    <source>
        <dbReference type="ARBA" id="ARBA00022730"/>
    </source>
</evidence>
<evidence type="ECO:0000256" key="5">
    <source>
        <dbReference type="ARBA" id="ARBA00022884"/>
    </source>
</evidence>
<dbReference type="Pfam" id="PF00253">
    <property type="entry name" value="Ribosomal_S14"/>
    <property type="match status" value="1"/>
</dbReference>
<dbReference type="PANTHER" id="PTHR19836">
    <property type="entry name" value="30S RIBOSOMAL PROTEIN S14"/>
    <property type="match status" value="1"/>
</dbReference>
<feature type="binding site" evidence="11">
    <location>
        <position position="43"/>
    </location>
    <ligand>
        <name>Zn(2+)</name>
        <dbReference type="ChEBI" id="CHEBI:29105"/>
    </ligand>
</feature>